<dbReference type="InterPro" id="IPR012344">
    <property type="entry name" value="Matrix_HIV/RSV_N"/>
</dbReference>
<dbReference type="Gene3D" id="1.10.150.90">
    <property type="entry name" value="Immunodeficiency lentiviruses, gag gene matrix protein p17"/>
    <property type="match status" value="1"/>
</dbReference>
<evidence type="ECO:0000256" key="8">
    <source>
        <dbReference type="ARBA" id="ARBA00022737"/>
    </source>
</evidence>
<evidence type="ECO:0000256" key="10">
    <source>
        <dbReference type="ARBA" id="ARBA00022833"/>
    </source>
</evidence>
<keyword evidence="7" id="KW-0479">Metal-binding</keyword>
<keyword evidence="9 12" id="KW-0863">Zinc-finger</keyword>
<dbReference type="Pfam" id="PF19317">
    <property type="entry name" value="Gag_p24_C"/>
    <property type="match status" value="1"/>
</dbReference>
<name>A3R3J8_9RETR</name>
<accession>A3R3J8</accession>
<dbReference type="Gene3D" id="4.10.60.10">
    <property type="entry name" value="Zinc finger, CCHC-type"/>
    <property type="match status" value="1"/>
</dbReference>
<keyword evidence="10" id="KW-0862">Zinc</keyword>
<reference evidence="15" key="2">
    <citation type="journal article" date="2007" name="Virus Genes">
        <title>Evolution of feline immunodeficiency virus Gag proteins.</title>
        <authorList>
            <person name="Burkala E."/>
            <person name="Poss M."/>
        </authorList>
    </citation>
    <scope>NUCLEOTIDE SEQUENCE</scope>
    <source>
        <strain evidence="15">PleC914</strain>
    </source>
</reference>
<dbReference type="GO" id="GO:0008270">
    <property type="term" value="F:zinc ion binding"/>
    <property type="evidence" value="ECO:0007669"/>
    <property type="project" value="UniProtKB-KW"/>
</dbReference>
<keyword evidence="8" id="KW-0677">Repeat</keyword>
<dbReference type="PANTHER" id="PTHR40389">
    <property type="entry name" value="ENDOGENOUS RETROVIRUS GROUP K MEMBER 24 GAG POLYPROTEIN-RELATED"/>
    <property type="match status" value="1"/>
</dbReference>
<dbReference type="SUPFAM" id="SSF47943">
    <property type="entry name" value="Retrovirus capsid protein, N-terminal core domain"/>
    <property type="match status" value="1"/>
</dbReference>
<dbReference type="GO" id="GO:0003676">
    <property type="term" value="F:nucleic acid binding"/>
    <property type="evidence" value="ECO:0007669"/>
    <property type="project" value="InterPro"/>
</dbReference>
<dbReference type="InterPro" id="IPR008916">
    <property type="entry name" value="Retrov_capsid_C"/>
</dbReference>
<feature type="region of interest" description="Disordered" evidence="13">
    <location>
        <begin position="119"/>
        <end position="140"/>
    </location>
</feature>
<dbReference type="PROSITE" id="PS50158">
    <property type="entry name" value="ZF_CCHC"/>
    <property type="match status" value="2"/>
</dbReference>
<dbReference type="SUPFAM" id="SSF57756">
    <property type="entry name" value="Retrovirus zinc finger-like domains"/>
    <property type="match status" value="1"/>
</dbReference>
<proteinExistence type="predicted"/>
<dbReference type="Gene3D" id="1.10.1200.30">
    <property type="match status" value="1"/>
</dbReference>
<evidence type="ECO:0000256" key="1">
    <source>
        <dbReference type="ARBA" id="ARBA00004328"/>
    </source>
</evidence>
<dbReference type="InterPro" id="IPR036875">
    <property type="entry name" value="Znf_CCHC_sf"/>
</dbReference>
<dbReference type="InterPro" id="IPR050195">
    <property type="entry name" value="Primate_lentivir_Gag_pol-like"/>
</dbReference>
<keyword evidence="3" id="KW-1187">Viral budding via the host ESCRT complexes</keyword>
<reference evidence="15" key="1">
    <citation type="submission" date="2006-11" db="EMBL/GenBank/DDBJ databases">
        <authorList>
            <person name="Burkala E.J."/>
            <person name="Poss M."/>
        </authorList>
    </citation>
    <scope>NUCLEOTIDE SEQUENCE</scope>
    <source>
        <strain evidence="15">PleC914</strain>
    </source>
</reference>
<dbReference type="PANTHER" id="PTHR40389:SF3">
    <property type="entry name" value="IGE-BINDING PROTEIN"/>
    <property type="match status" value="1"/>
</dbReference>
<dbReference type="InterPro" id="IPR008919">
    <property type="entry name" value="Retrov_capsid_N"/>
</dbReference>
<evidence type="ECO:0000256" key="5">
    <source>
        <dbReference type="ARBA" id="ARBA00022612"/>
    </source>
</evidence>
<evidence type="ECO:0000256" key="13">
    <source>
        <dbReference type="SAM" id="MobiDB-lite"/>
    </source>
</evidence>
<dbReference type="GO" id="GO:0019028">
    <property type="term" value="C:viral capsid"/>
    <property type="evidence" value="ECO:0007669"/>
    <property type="project" value="UniProtKB-KW"/>
</dbReference>
<keyword evidence="5" id="KW-1188">Viral release from host cell</keyword>
<evidence type="ECO:0000256" key="12">
    <source>
        <dbReference type="PROSITE-ProRule" id="PRU00047"/>
    </source>
</evidence>
<dbReference type="SMART" id="SM00343">
    <property type="entry name" value="ZnF_C2HC"/>
    <property type="match status" value="2"/>
</dbReference>
<keyword evidence="11" id="KW-0946">Virion</keyword>
<dbReference type="GO" id="GO:0039702">
    <property type="term" value="P:viral budding via host ESCRT complex"/>
    <property type="evidence" value="ECO:0007669"/>
    <property type="project" value="UniProtKB-KW"/>
</dbReference>
<keyword evidence="6" id="KW-1198">Viral budding</keyword>
<evidence type="ECO:0000256" key="6">
    <source>
        <dbReference type="ARBA" id="ARBA00022637"/>
    </source>
</evidence>
<evidence type="ECO:0000256" key="3">
    <source>
        <dbReference type="ARBA" id="ARBA00022462"/>
    </source>
</evidence>
<evidence type="ECO:0000256" key="4">
    <source>
        <dbReference type="ARBA" id="ARBA00022561"/>
    </source>
</evidence>
<protein>
    <recommendedName>
        <fullName evidence="2">Gag polyprotein</fullName>
    </recommendedName>
</protein>
<evidence type="ECO:0000259" key="14">
    <source>
        <dbReference type="PROSITE" id="PS50158"/>
    </source>
</evidence>
<feature type="domain" description="CCHC-type" evidence="14">
    <location>
        <begin position="394"/>
        <end position="409"/>
    </location>
</feature>
<evidence type="ECO:0000256" key="2">
    <source>
        <dbReference type="ARBA" id="ARBA00019628"/>
    </source>
</evidence>
<dbReference type="SUPFAM" id="SSF47353">
    <property type="entry name" value="Retrovirus capsid dimerization domain-like"/>
    <property type="match status" value="1"/>
</dbReference>
<keyword evidence="3" id="KW-0945">Host-virus interaction</keyword>
<dbReference type="EMBL" id="EF106737">
    <property type="protein sequence ID" value="ABO16619.1"/>
    <property type="molecule type" value="Genomic_DNA"/>
</dbReference>
<dbReference type="Gene3D" id="1.10.375.10">
    <property type="entry name" value="Human Immunodeficiency Virus Type 1 Capsid Protein"/>
    <property type="match status" value="1"/>
</dbReference>
<feature type="domain" description="CCHC-type" evidence="14">
    <location>
        <begin position="413"/>
        <end position="429"/>
    </location>
</feature>
<keyword evidence="4" id="KW-0167">Capsid protein</keyword>
<evidence type="ECO:0000256" key="9">
    <source>
        <dbReference type="ARBA" id="ARBA00022771"/>
    </source>
</evidence>
<dbReference type="InterPro" id="IPR001878">
    <property type="entry name" value="Znf_CCHC"/>
</dbReference>
<evidence type="ECO:0000256" key="11">
    <source>
        <dbReference type="ARBA" id="ARBA00022844"/>
    </source>
</evidence>
<evidence type="ECO:0000256" key="7">
    <source>
        <dbReference type="ARBA" id="ARBA00022723"/>
    </source>
</evidence>
<dbReference type="InterPro" id="IPR045345">
    <property type="entry name" value="Gag_p24_C"/>
</dbReference>
<comment type="subcellular location">
    <subcellularLocation>
        <location evidence="1">Virion</location>
    </subcellularLocation>
</comment>
<dbReference type="Pfam" id="PF00098">
    <property type="entry name" value="zf-CCHC"/>
    <property type="match status" value="2"/>
</dbReference>
<sequence>MGNEQGKETKAAIKRCCGVAVGPGSKSNKYGPGNIRWAIRMANVSTGRDPGLVPENIDSIRILICDLVDKRDRYGGNKEIDAAIKTLKVLAVVGILNMKASTTQGAENLFKIMGLEERPSEKQAGKEEEEPPSAYCATSPSPAKVNPIQITNGQAHYVPMSPRLVSIFMEKARDGLGSEECILWFTAFSPDLTPTDMAHLIMSAPGCAADKEIIDSKLKELTREYERTHPEDGPRPLPYFTAREIMGVDVDQNIQAQPAFHPARVQARDWYIEALKHLQNVKSGAPKAVQMKQGVKEPYQEFVDRLLKQIDLEQNSPEVRLYLKQSLSITNANSECKRAMTHLKPDSPLEEKLRACQDIGTNTHKMQMLAETFAALQVKTPWKTKNRNTKSSFKCYNCGKPGHLARACRAPKKCNNCGKFGHVANQCRNKNQGNWKQGKAAAPNNPVQQYSAIPSAPPMENVDNLLEI</sequence>
<evidence type="ECO:0000313" key="15">
    <source>
        <dbReference type="EMBL" id="ABO16619.1"/>
    </source>
</evidence>
<organism evidence="15">
    <name type="scientific">Feline immunodeficiency virus</name>
    <dbReference type="NCBI Taxonomy" id="11673"/>
    <lineage>
        <taxon>Viruses</taxon>
        <taxon>Riboviria</taxon>
        <taxon>Pararnavirae</taxon>
        <taxon>Artverviricota</taxon>
        <taxon>Revtraviricetes</taxon>
        <taxon>Ortervirales</taxon>
        <taxon>Retroviridae</taxon>
        <taxon>Orthoretrovirinae</taxon>
        <taxon>Lentivirus</taxon>
        <taxon>Lentivirus felimdef</taxon>
    </lineage>
</organism>